<evidence type="ECO:0000313" key="1">
    <source>
        <dbReference type="EMBL" id="DAF85737.1"/>
    </source>
</evidence>
<protein>
    <submittedName>
        <fullName evidence="1">YtxH-like protein</fullName>
    </submittedName>
</protein>
<organism evidence="1">
    <name type="scientific">Siphoviridae sp. ctWT735</name>
    <dbReference type="NCBI Taxonomy" id="2825538"/>
    <lineage>
        <taxon>Viruses</taxon>
        <taxon>Duplodnaviria</taxon>
        <taxon>Heunggongvirae</taxon>
        <taxon>Uroviricota</taxon>
        <taxon>Caudoviricetes</taxon>
    </lineage>
</organism>
<proteinExistence type="predicted"/>
<accession>A0A8S5TU51</accession>
<sequence length="52" mass="6153">MFLSGLIFGMLIGVLLIKLHRLLNEIDSEAKRMTEDAKATYQFWKERRKVQN</sequence>
<reference evidence="1" key="1">
    <citation type="journal article" date="2021" name="Proc. Natl. Acad. Sci. U.S.A.">
        <title>A Catalog of Tens of Thousands of Viruses from Human Metagenomes Reveals Hidden Associations with Chronic Diseases.</title>
        <authorList>
            <person name="Tisza M.J."/>
            <person name="Buck C.B."/>
        </authorList>
    </citation>
    <scope>NUCLEOTIDE SEQUENCE</scope>
    <source>
        <strain evidence="1">CtWT735</strain>
    </source>
</reference>
<dbReference type="EMBL" id="BK015930">
    <property type="protein sequence ID" value="DAF85737.1"/>
    <property type="molecule type" value="Genomic_DNA"/>
</dbReference>
<name>A0A8S5TU51_9CAUD</name>